<sequence>MTMFLSDFYRASDTVTTTGKGSDDLGNDFFIHALDRDEKGMLKYTKIRSINPTEIADFTRKDGTPYLDIATGLYDYVEETTEEKSLYNSSQDRYQQFRFDARKLSYFIDDEGYFVLRFNEDYDYTTNGPK</sequence>
<dbReference type="Proteomes" id="UP000240920">
    <property type="component" value="Segment"/>
</dbReference>
<protein>
    <submittedName>
        <fullName evidence="1">Uncharacterized protein</fullName>
    </submittedName>
</protein>
<evidence type="ECO:0000313" key="2">
    <source>
        <dbReference type="EMBL" id="AOV58840.1"/>
    </source>
</evidence>
<organism evidence="1 4">
    <name type="scientific">Synechococcus phage S-CAM3</name>
    <dbReference type="NCBI Taxonomy" id="1883366"/>
    <lineage>
        <taxon>Viruses</taxon>
        <taxon>Duplodnaviria</taxon>
        <taxon>Heunggongvirae</taxon>
        <taxon>Uroviricota</taxon>
        <taxon>Caudoviricetes</taxon>
        <taxon>Pantevenvirales</taxon>
        <taxon>Kyanoviridae</taxon>
        <taxon>Charybdisvirus</taxon>
        <taxon>Charybdisvirus scam3</taxon>
    </lineage>
</organism>
<proteinExistence type="predicted"/>
<accession>A0A1D8KIV6</accession>
<evidence type="ECO:0000313" key="1">
    <source>
        <dbReference type="EMBL" id="AOV58601.1"/>
    </source>
</evidence>
<dbReference type="EMBL" id="KU686197">
    <property type="protein sequence ID" value="AOV58601.1"/>
    <property type="molecule type" value="Genomic_DNA"/>
</dbReference>
<evidence type="ECO:0000313" key="3">
    <source>
        <dbReference type="Proteomes" id="UP000240804"/>
    </source>
</evidence>
<dbReference type="EMBL" id="KU686198">
    <property type="protein sequence ID" value="AOV58840.1"/>
    <property type="molecule type" value="Genomic_DNA"/>
</dbReference>
<reference evidence="3 4" key="1">
    <citation type="journal article" date="2016" name="Virology">
        <title>The genomic content and context of auxiliary metabolic genes in marine cyanomyoviruses.</title>
        <authorList>
            <person name="Crummett L.T."/>
            <person name="Puxty R.J."/>
            <person name="Weihe C."/>
            <person name="Marston M.F."/>
            <person name="Martiny J.B."/>
        </authorList>
    </citation>
    <scope>NUCLEOTIDE SEQUENCE [LARGE SCALE GENOMIC DNA]</scope>
    <source>
        <strain evidence="1">0808SB25</strain>
        <strain evidence="2">0910TB04</strain>
    </source>
</reference>
<evidence type="ECO:0000313" key="4">
    <source>
        <dbReference type="Proteomes" id="UP000240920"/>
    </source>
</evidence>
<dbReference type="Proteomes" id="UP000240804">
    <property type="component" value="Segment"/>
</dbReference>
<name>A0A1D8KIV6_9CAUD</name>
<gene>
    <name evidence="1" type="ORF">S250808_096</name>
    <name evidence="2" type="ORF">T040910_096</name>
</gene>